<evidence type="ECO:0000313" key="5">
    <source>
        <dbReference type="EMBL" id="EOT60158.1"/>
    </source>
</evidence>
<evidence type="ECO:0000256" key="2">
    <source>
        <dbReference type="ARBA" id="ARBA00023163"/>
    </source>
</evidence>
<dbReference type="InterPro" id="IPR036388">
    <property type="entry name" value="WH-like_DNA-bd_sf"/>
</dbReference>
<keyword evidence="2" id="KW-0804">Transcription</keyword>
<dbReference type="EMBL" id="AJAR01000016">
    <property type="protein sequence ID" value="EOH96662.1"/>
    <property type="molecule type" value="Genomic_DNA"/>
</dbReference>
<dbReference type="eggNOG" id="COG3711">
    <property type="taxonomic scope" value="Bacteria"/>
</dbReference>
<reference evidence="5 7" key="2">
    <citation type="submission" date="2013-03" db="EMBL/GenBank/DDBJ databases">
        <title>The Genome Sequence of Enterococcus haemoperoxidus BAA-382 (PacBio/Illumina hybrid assembly).</title>
        <authorList>
            <consortium name="The Broad Institute Genomics Platform"/>
            <consortium name="The Broad Institute Genome Sequencing Center for Infectious Disease"/>
            <person name="Earl A."/>
            <person name="Russ C."/>
            <person name="Gilmore M."/>
            <person name="Surin D."/>
            <person name="Walker B."/>
            <person name="Young S."/>
            <person name="Zeng Q."/>
            <person name="Gargeya S."/>
            <person name="Fitzgerald M."/>
            <person name="Haas B."/>
            <person name="Abouelleil A."/>
            <person name="Allen A.W."/>
            <person name="Alvarado L."/>
            <person name="Arachchi H.M."/>
            <person name="Berlin A.M."/>
            <person name="Chapman S.B."/>
            <person name="Gainer-Dewar J."/>
            <person name="Goldberg J."/>
            <person name="Griggs A."/>
            <person name="Gujja S."/>
            <person name="Hansen M."/>
            <person name="Howarth C."/>
            <person name="Imamovic A."/>
            <person name="Ireland A."/>
            <person name="Larimer J."/>
            <person name="McCowan C."/>
            <person name="Murphy C."/>
            <person name="Pearson M."/>
            <person name="Poon T.W."/>
            <person name="Priest M."/>
            <person name="Roberts A."/>
            <person name="Saif S."/>
            <person name="Shea T."/>
            <person name="Sisk P."/>
            <person name="Sykes S."/>
            <person name="Wortman J."/>
            <person name="Nusbaum C."/>
            <person name="Birren B."/>
        </authorList>
    </citation>
    <scope>NUCLEOTIDE SEQUENCE [LARGE SCALE GENOMIC DNA]</scope>
    <source>
        <strain evidence="5 7">ATCC BAA-382</strain>
    </source>
</reference>
<keyword evidence="1" id="KW-0805">Transcription regulation</keyword>
<dbReference type="Proteomes" id="UP000013858">
    <property type="component" value="Unassembled WGS sequence"/>
</dbReference>
<evidence type="ECO:0000313" key="6">
    <source>
        <dbReference type="Proteomes" id="UP000013858"/>
    </source>
</evidence>
<dbReference type="AlphaFoldDB" id="R2QJ76"/>
<dbReference type="PANTHER" id="PTHR30185">
    <property type="entry name" value="CRYPTIC BETA-GLUCOSIDE BGL OPERON ANTITERMINATOR"/>
    <property type="match status" value="1"/>
</dbReference>
<organism evidence="4 6">
    <name type="scientific">Enterococcus haemoperoxidus ATCC BAA-382</name>
    <dbReference type="NCBI Taxonomy" id="1158608"/>
    <lineage>
        <taxon>Bacteria</taxon>
        <taxon>Bacillati</taxon>
        <taxon>Bacillota</taxon>
        <taxon>Bacilli</taxon>
        <taxon>Lactobacillales</taxon>
        <taxon>Enterococcaceae</taxon>
        <taxon>Enterococcus</taxon>
    </lineage>
</organism>
<evidence type="ECO:0000313" key="4">
    <source>
        <dbReference type="EMBL" id="EOH96662.1"/>
    </source>
</evidence>
<dbReference type="STRING" id="155618.RV06_GL002008"/>
<name>R2QJ76_9ENTE</name>
<gene>
    <name evidence="5" type="ORF">I583_02793</name>
    <name evidence="4" type="ORF">UAW_01827</name>
</gene>
<accession>R2QJ76</accession>
<dbReference type="Pfam" id="PF05043">
    <property type="entry name" value="Mga"/>
    <property type="match status" value="1"/>
</dbReference>
<dbReference type="Gene3D" id="1.10.10.10">
    <property type="entry name" value="Winged helix-like DNA-binding domain superfamily/Winged helix DNA-binding domain"/>
    <property type="match status" value="1"/>
</dbReference>
<dbReference type="EMBL" id="ASVY01000003">
    <property type="protein sequence ID" value="EOT60158.1"/>
    <property type="molecule type" value="Genomic_DNA"/>
</dbReference>
<comment type="caution">
    <text evidence="4">The sequence shown here is derived from an EMBL/GenBank/DDBJ whole genome shotgun (WGS) entry which is preliminary data.</text>
</comment>
<protein>
    <recommendedName>
        <fullName evidence="3">Mga helix-turn-helix domain-containing protein</fullName>
    </recommendedName>
</protein>
<sequence length="500" mass="59880">MIIHTEDLDLFDQGVSAKVLLIEYLAYTKRWVTVAEFVQEIDLTKRTVEKYLHLVQEDIENFHQEEKIELLYDKKLGYFLQTNSLVYVEDFLLYQLQNTLSYRLMYGIFFETISSAIQFAHDNYTSESTVWRLTKEFRKKIQHYQLDIKKGSFQLVGEEGQVRQLLYSIMWLLFKGKTWPFPQVSQARVASIIEEIESVFGLKLSSFRRQNLAYYIAICIVRNQKGHTIQQKAVVFENTNNNPLFDLYEERIKNYFFEETWSKAESAFLFSVLLTRDECYSNEKVREQIYDFHERNQTDLYQSILFFEHELKAKANQLKFPQNNTHLLRDYIFSSHAFCQLFHGFRFSMNGYNYWDREQLKYPNLVRQLEEIINDLYIKTKNHLFLQRRFLIIRYLVMYASITELPQLEEKMTILLVTDLPIFEEKRLMLLLKKNYQNDYNMEIVTPDTVDNNNYQLIVSTSKVPQTSEKTVPNVIFDTELTKMDYAELDSLLWGLIKNR</sequence>
<keyword evidence="7" id="KW-1185">Reference proteome</keyword>
<dbReference type="PANTHER" id="PTHR30185:SF13">
    <property type="entry name" value="LICABCH OPERON REGULATOR-RELATED"/>
    <property type="match status" value="1"/>
</dbReference>
<reference evidence="4 6" key="1">
    <citation type="submission" date="2013-02" db="EMBL/GenBank/DDBJ databases">
        <title>The Genome Sequence of Enterococcus haemoperoxidus BAA-382.</title>
        <authorList>
            <consortium name="The Broad Institute Genome Sequencing Platform"/>
            <consortium name="The Broad Institute Genome Sequencing Center for Infectious Disease"/>
            <person name="Earl A.M."/>
            <person name="Gilmore M.S."/>
            <person name="Lebreton F."/>
            <person name="Walker B."/>
            <person name="Young S.K."/>
            <person name="Zeng Q."/>
            <person name="Gargeya S."/>
            <person name="Fitzgerald M."/>
            <person name="Haas B."/>
            <person name="Abouelleil A."/>
            <person name="Alvarado L."/>
            <person name="Arachchi H.M."/>
            <person name="Berlin A.M."/>
            <person name="Chapman S.B."/>
            <person name="Dewar J."/>
            <person name="Goldberg J."/>
            <person name="Griggs A."/>
            <person name="Gujja S."/>
            <person name="Hansen M."/>
            <person name="Howarth C."/>
            <person name="Imamovic A."/>
            <person name="Larimer J."/>
            <person name="McCowan C."/>
            <person name="Murphy C."/>
            <person name="Neiman D."/>
            <person name="Pearson M."/>
            <person name="Priest M."/>
            <person name="Roberts A."/>
            <person name="Saif S."/>
            <person name="Shea T."/>
            <person name="Sisk P."/>
            <person name="Sykes S."/>
            <person name="Wortman J."/>
            <person name="Nusbaum C."/>
            <person name="Birren B."/>
        </authorList>
    </citation>
    <scope>NUCLEOTIDE SEQUENCE [LARGE SCALE GENOMIC DNA]</scope>
    <source>
        <strain evidence="4 6">ATCC BAA-382</strain>
    </source>
</reference>
<dbReference type="Proteomes" id="UP000014197">
    <property type="component" value="Unassembled WGS sequence"/>
</dbReference>
<dbReference type="OrthoDB" id="2365732at2"/>
<dbReference type="InterPro" id="IPR050661">
    <property type="entry name" value="BglG_antiterminators"/>
</dbReference>
<proteinExistence type="predicted"/>
<evidence type="ECO:0000256" key="1">
    <source>
        <dbReference type="ARBA" id="ARBA00023015"/>
    </source>
</evidence>
<feature type="domain" description="Mga helix-turn-helix" evidence="3">
    <location>
        <begin position="89"/>
        <end position="167"/>
    </location>
</feature>
<evidence type="ECO:0000259" key="3">
    <source>
        <dbReference type="Pfam" id="PF05043"/>
    </source>
</evidence>
<dbReference type="RefSeq" id="WP_010762029.1">
    <property type="nucleotide sequence ID" value="NZ_KB946316.1"/>
</dbReference>
<dbReference type="InterPro" id="IPR007737">
    <property type="entry name" value="Mga_HTH"/>
</dbReference>
<dbReference type="PATRIC" id="fig|1158608.3.peg.1805"/>
<evidence type="ECO:0000313" key="7">
    <source>
        <dbReference type="Proteomes" id="UP000014197"/>
    </source>
</evidence>